<reference evidence="1 2" key="1">
    <citation type="submission" date="2020-09" db="EMBL/GenBank/DDBJ databases">
        <title>Sinomicrobium weinanense sp. nov., a halophilic bacteria isolated from saline-alkali soil.</title>
        <authorList>
            <person name="Wu P."/>
            <person name="Ren H."/>
            <person name="Mei Y."/>
            <person name="Liang Y."/>
            <person name="Chen Z."/>
        </authorList>
    </citation>
    <scope>NUCLEOTIDE SEQUENCE [LARGE SCALE GENOMIC DNA]</scope>
    <source>
        <strain evidence="1 2">FJxs</strain>
    </source>
</reference>
<sequence length="300" mass="34835">MFWKGVLLTVAVMFSWANVSGQSNILNAKKPEDIGKLTEAQAKADPDVPLEYGYVEDRDILWSKMTWEVIDLNERVNFPLYYPIDGQGSHYGRQSLYEILVSNIKNGKIKDIYADSYFTEKRQFNELESTLSLVDTTDLGLEQLNAGEQVSEMYIDRRDLSAADIVEYRIKGMWYFDKRQGELKYRILGIAPVAPDVNFMDEGIDDGSNLVELFWVWYPSARQVLHDAKAFNVGNSGMPISFDHLLNARRFNATIYKEDNVYGDREVRDYIPDNAMMQLMEAKRIREEIRNFEQDVWKNE</sequence>
<dbReference type="AlphaFoldDB" id="A0A926JP11"/>
<protein>
    <submittedName>
        <fullName evidence="1">Gliding motility protein GldN</fullName>
    </submittedName>
</protein>
<keyword evidence="2" id="KW-1185">Reference proteome</keyword>
<dbReference type="RefSeq" id="WP_187963992.1">
    <property type="nucleotide sequence ID" value="NZ_JACVDC010000004.1"/>
</dbReference>
<dbReference type="Proteomes" id="UP000653730">
    <property type="component" value="Unassembled WGS sequence"/>
</dbReference>
<name>A0A926JP11_9FLAO</name>
<organism evidence="1 2">
    <name type="scientific">Sinomicrobium weinanense</name>
    <dbReference type="NCBI Taxonomy" id="2842200"/>
    <lineage>
        <taxon>Bacteria</taxon>
        <taxon>Pseudomonadati</taxon>
        <taxon>Bacteroidota</taxon>
        <taxon>Flavobacteriia</taxon>
        <taxon>Flavobacteriales</taxon>
        <taxon>Flavobacteriaceae</taxon>
        <taxon>Sinomicrobium</taxon>
    </lineage>
</organism>
<evidence type="ECO:0000313" key="1">
    <source>
        <dbReference type="EMBL" id="MBC9794833.1"/>
    </source>
</evidence>
<dbReference type="Pfam" id="PF19841">
    <property type="entry name" value="GldN"/>
    <property type="match status" value="1"/>
</dbReference>
<comment type="caution">
    <text evidence="1">The sequence shown here is derived from an EMBL/GenBank/DDBJ whole genome shotgun (WGS) entry which is preliminary data.</text>
</comment>
<evidence type="ECO:0000313" key="2">
    <source>
        <dbReference type="Proteomes" id="UP000653730"/>
    </source>
</evidence>
<dbReference type="NCBIfam" id="TIGR03523">
    <property type="entry name" value="GldN"/>
    <property type="match status" value="1"/>
</dbReference>
<dbReference type="EMBL" id="JACVDC010000004">
    <property type="protein sequence ID" value="MBC9794833.1"/>
    <property type="molecule type" value="Genomic_DNA"/>
</dbReference>
<accession>A0A926JP11</accession>
<dbReference type="InterPro" id="IPR019847">
    <property type="entry name" value="Gliding_motility_assoc_GldN"/>
</dbReference>
<gene>
    <name evidence="1" type="primary">gldN</name>
    <name evidence="1" type="ORF">IBL28_02550</name>
</gene>
<proteinExistence type="predicted"/>